<evidence type="ECO:0000256" key="1">
    <source>
        <dbReference type="ARBA" id="ARBA00022723"/>
    </source>
</evidence>
<dbReference type="PROSITE" id="PS51819">
    <property type="entry name" value="VOC"/>
    <property type="match status" value="1"/>
</dbReference>
<evidence type="ECO:0000313" key="4">
    <source>
        <dbReference type="Proteomes" id="UP000587586"/>
    </source>
</evidence>
<feature type="domain" description="VOC" evidence="2">
    <location>
        <begin position="4"/>
        <end position="142"/>
    </location>
</feature>
<dbReference type="PANTHER" id="PTHR43048:SF5">
    <property type="entry name" value="BLR5325 PROTEIN"/>
    <property type="match status" value="1"/>
</dbReference>
<name>A0A6V8NAA0_9BACT</name>
<dbReference type="InterPro" id="IPR051785">
    <property type="entry name" value="MMCE/EMCE_epimerase"/>
</dbReference>
<dbReference type="Gene3D" id="3.10.180.10">
    <property type="entry name" value="2,3-Dihydroxybiphenyl 1,2-Dioxygenase, domain 1"/>
    <property type="match status" value="1"/>
</dbReference>
<dbReference type="GO" id="GO:0046872">
    <property type="term" value="F:metal ion binding"/>
    <property type="evidence" value="ECO:0007669"/>
    <property type="project" value="UniProtKB-KW"/>
</dbReference>
<comment type="caution">
    <text evidence="3">The sequence shown here is derived from an EMBL/GenBank/DDBJ whole genome shotgun (WGS) entry which is preliminary data.</text>
</comment>
<protein>
    <submittedName>
        <fullName evidence="3">VOC family protein</fullName>
    </submittedName>
</protein>
<dbReference type="EMBL" id="BLXZ01000004">
    <property type="protein sequence ID" value="GFO68747.1"/>
    <property type="molecule type" value="Genomic_DNA"/>
</dbReference>
<dbReference type="Pfam" id="PF00903">
    <property type="entry name" value="Glyoxalase"/>
    <property type="match status" value="1"/>
</dbReference>
<evidence type="ECO:0000313" key="3">
    <source>
        <dbReference type="EMBL" id="GFO68747.1"/>
    </source>
</evidence>
<dbReference type="GO" id="GO:0046491">
    <property type="term" value="P:L-methylmalonyl-CoA metabolic process"/>
    <property type="evidence" value="ECO:0007669"/>
    <property type="project" value="TreeGrafter"/>
</dbReference>
<dbReference type="InterPro" id="IPR037523">
    <property type="entry name" value="VOC_core"/>
</dbReference>
<keyword evidence="1" id="KW-0479">Metal-binding</keyword>
<dbReference type="PANTHER" id="PTHR43048">
    <property type="entry name" value="METHYLMALONYL-COA EPIMERASE"/>
    <property type="match status" value="1"/>
</dbReference>
<proteinExistence type="predicted"/>
<accession>A0A6V8NAA0</accession>
<dbReference type="Proteomes" id="UP000587586">
    <property type="component" value="Unassembled WGS sequence"/>
</dbReference>
<reference evidence="4" key="1">
    <citation type="submission" date="2020-06" db="EMBL/GenBank/DDBJ databases">
        <title>Draft genomic sequecing of Geomonas sp. Red745.</title>
        <authorList>
            <person name="Itoh H."/>
            <person name="Xu Z.X."/>
            <person name="Ushijima N."/>
            <person name="Masuda Y."/>
            <person name="Shiratori Y."/>
            <person name="Senoo K."/>
        </authorList>
    </citation>
    <scope>NUCLEOTIDE SEQUENCE [LARGE SCALE GENOMIC DNA]</scope>
    <source>
        <strain evidence="4">Red745</strain>
    </source>
</reference>
<dbReference type="InterPro" id="IPR029068">
    <property type="entry name" value="Glyas_Bleomycin-R_OHBP_Dase"/>
</dbReference>
<evidence type="ECO:0000259" key="2">
    <source>
        <dbReference type="PROSITE" id="PS51819"/>
    </source>
</evidence>
<gene>
    <name evidence="3" type="ORF">GMLC_23260</name>
</gene>
<dbReference type="InterPro" id="IPR004360">
    <property type="entry name" value="Glyas_Fos-R_dOase_dom"/>
</dbReference>
<organism evidence="3 4">
    <name type="scientific">Geomonas limicola</name>
    <dbReference type="NCBI Taxonomy" id="2740186"/>
    <lineage>
        <taxon>Bacteria</taxon>
        <taxon>Pseudomonadati</taxon>
        <taxon>Thermodesulfobacteriota</taxon>
        <taxon>Desulfuromonadia</taxon>
        <taxon>Geobacterales</taxon>
        <taxon>Geobacteraceae</taxon>
        <taxon>Geomonas</taxon>
    </lineage>
</organism>
<dbReference type="SUPFAM" id="SSF54593">
    <property type="entry name" value="Glyoxalase/Bleomycin resistance protein/Dihydroxybiphenyl dioxygenase"/>
    <property type="match status" value="1"/>
</dbReference>
<dbReference type="GO" id="GO:0004493">
    <property type="term" value="F:methylmalonyl-CoA epimerase activity"/>
    <property type="evidence" value="ECO:0007669"/>
    <property type="project" value="TreeGrafter"/>
</dbReference>
<dbReference type="AlphaFoldDB" id="A0A6V8NAA0"/>
<sequence length="149" mass="16295">MVLKMDHLNIVVSNLEEATRFFRLLGFTEGIAAELDAAFLGRVTGIEGARGRFCALHHPGSDLSVELLEFAGGPAAEQGLGEANRIGLRHLAFAVEDIDAEVARLARHGVGFLSPVQTWEKTGKRLVYFRGPDGILLELAQYPKEPERV</sequence>
<dbReference type="RefSeq" id="WP_183361299.1">
    <property type="nucleotide sequence ID" value="NZ_BLXZ01000004.1"/>
</dbReference>
<keyword evidence="4" id="KW-1185">Reference proteome</keyword>